<sequence length="165" mass="18509">MASFQFYITELHLYCEDHARLFEETTDISVPPLSVNLCPEQSCMKFLTSLRCCLRKQTGKVLGGVIRNSKHLKRIQVDKNFDDSVCDLLEQVVNPSKCSLEIGLDFPFKECALTSVGTVKLASLLPRFNNIISLCLDLSDCCAAAVDTLVPSITHKTLRRLVLRE</sequence>
<dbReference type="InterPro" id="IPR032675">
    <property type="entry name" value="LRR_dom_sf"/>
</dbReference>
<keyword evidence="2" id="KW-1185">Reference proteome</keyword>
<dbReference type="SUPFAM" id="SSF52047">
    <property type="entry name" value="RNI-like"/>
    <property type="match status" value="1"/>
</dbReference>
<proteinExistence type="predicted"/>
<dbReference type="Proteomes" id="UP001163046">
    <property type="component" value="Unassembled WGS sequence"/>
</dbReference>
<dbReference type="AlphaFoldDB" id="A0A9W9Z1T5"/>
<organism evidence="1 2">
    <name type="scientific">Desmophyllum pertusum</name>
    <dbReference type="NCBI Taxonomy" id="174260"/>
    <lineage>
        <taxon>Eukaryota</taxon>
        <taxon>Metazoa</taxon>
        <taxon>Cnidaria</taxon>
        <taxon>Anthozoa</taxon>
        <taxon>Hexacorallia</taxon>
        <taxon>Scleractinia</taxon>
        <taxon>Caryophylliina</taxon>
        <taxon>Caryophylliidae</taxon>
        <taxon>Desmophyllum</taxon>
    </lineage>
</organism>
<reference evidence="1" key="1">
    <citation type="submission" date="2023-01" db="EMBL/GenBank/DDBJ databases">
        <title>Genome assembly of the deep-sea coral Lophelia pertusa.</title>
        <authorList>
            <person name="Herrera S."/>
            <person name="Cordes E."/>
        </authorList>
    </citation>
    <scope>NUCLEOTIDE SEQUENCE</scope>
    <source>
        <strain evidence="1">USNM1676648</strain>
        <tissue evidence="1">Polyp</tissue>
    </source>
</reference>
<accession>A0A9W9Z1T5</accession>
<evidence type="ECO:0000313" key="1">
    <source>
        <dbReference type="EMBL" id="KAJ7372113.1"/>
    </source>
</evidence>
<gene>
    <name evidence="1" type="ORF">OS493_020538</name>
</gene>
<protein>
    <submittedName>
        <fullName evidence="1">Uncharacterized protein</fullName>
    </submittedName>
</protein>
<evidence type="ECO:0000313" key="2">
    <source>
        <dbReference type="Proteomes" id="UP001163046"/>
    </source>
</evidence>
<comment type="caution">
    <text evidence="1">The sequence shown here is derived from an EMBL/GenBank/DDBJ whole genome shotgun (WGS) entry which is preliminary data.</text>
</comment>
<dbReference type="OrthoDB" id="10599805at2759"/>
<dbReference type="Gene3D" id="3.80.10.10">
    <property type="entry name" value="Ribonuclease Inhibitor"/>
    <property type="match status" value="1"/>
</dbReference>
<name>A0A9W9Z1T5_9CNID</name>
<dbReference type="EMBL" id="MU826838">
    <property type="protein sequence ID" value="KAJ7372113.1"/>
    <property type="molecule type" value="Genomic_DNA"/>
</dbReference>